<reference evidence="4" key="1">
    <citation type="submission" date="2025-08" db="UniProtKB">
        <authorList>
            <consortium name="RefSeq"/>
        </authorList>
    </citation>
    <scope>IDENTIFICATION</scope>
    <source>
        <strain evidence="4">15112-1751.03</strain>
        <tissue evidence="4">Whole Adult</tissue>
    </source>
</reference>
<keyword evidence="2" id="KW-0732">Signal</keyword>
<dbReference type="RefSeq" id="XP_034098696.1">
    <property type="nucleotide sequence ID" value="XM_034242805.2"/>
</dbReference>
<accession>A0A6P8W4Y5</accession>
<dbReference type="AlphaFoldDB" id="A0A6P8W4Y5"/>
<evidence type="ECO:0000256" key="2">
    <source>
        <dbReference type="SAM" id="SignalP"/>
    </source>
</evidence>
<evidence type="ECO:0000313" key="3">
    <source>
        <dbReference type="Proteomes" id="UP000515160"/>
    </source>
</evidence>
<gene>
    <name evidence="4" type="primary">LOC117564143</name>
</gene>
<feature type="compositionally biased region" description="Polar residues" evidence="1">
    <location>
        <begin position="53"/>
        <end position="65"/>
    </location>
</feature>
<feature type="chain" id="PRO_5027606246" evidence="2">
    <location>
        <begin position="29"/>
        <end position="304"/>
    </location>
</feature>
<dbReference type="GeneID" id="117564143"/>
<proteinExistence type="predicted"/>
<organism evidence="3 4">
    <name type="scientific">Drosophila albomicans</name>
    <name type="common">Fruit fly</name>
    <dbReference type="NCBI Taxonomy" id="7291"/>
    <lineage>
        <taxon>Eukaryota</taxon>
        <taxon>Metazoa</taxon>
        <taxon>Ecdysozoa</taxon>
        <taxon>Arthropoda</taxon>
        <taxon>Hexapoda</taxon>
        <taxon>Insecta</taxon>
        <taxon>Pterygota</taxon>
        <taxon>Neoptera</taxon>
        <taxon>Endopterygota</taxon>
        <taxon>Diptera</taxon>
        <taxon>Brachycera</taxon>
        <taxon>Muscomorpha</taxon>
        <taxon>Ephydroidea</taxon>
        <taxon>Drosophilidae</taxon>
        <taxon>Drosophila</taxon>
    </lineage>
</organism>
<evidence type="ECO:0000256" key="1">
    <source>
        <dbReference type="SAM" id="MobiDB-lite"/>
    </source>
</evidence>
<sequence length="304" mass="33782">MIELNFIYVLATAFIVVSLSHLELSSDAVPLQSHPSGVHIQDLRKQPDLYAAASNQNSNVVQKNTTLDKAKEKKRVHVHPALTTKFMEFVAQAQMREGEETDEPPDGASDSGVDDSTDAGAAGGGGGAGGSGTGGNGTDTGGTKGHEITISVPKFHKDHMGNWIYHVWGATYGNLWGDTRFNNAQFTIPRIRVDSNASINYYPDGPRSTVCMGSTIYNVPAVQNWLRRNVYTEVHKHPTLLDPLRQQIYKEGRSEECHDAEKYSKWKDYQECAMRRNQRMEYYIPKYPLHQIGFKGSKEGAKHV</sequence>
<dbReference type="Proteomes" id="UP000515160">
    <property type="component" value="Chromosome 2L"/>
</dbReference>
<name>A0A6P8W4Y5_DROAB</name>
<dbReference type="OrthoDB" id="7882950at2759"/>
<feature type="signal peptide" evidence="2">
    <location>
        <begin position="1"/>
        <end position="28"/>
    </location>
</feature>
<protein>
    <submittedName>
        <fullName evidence="4">Uncharacterized protein LOC117564143</fullName>
    </submittedName>
</protein>
<feature type="compositionally biased region" description="Gly residues" evidence="1">
    <location>
        <begin position="121"/>
        <end position="143"/>
    </location>
</feature>
<evidence type="ECO:0000313" key="4">
    <source>
        <dbReference type="RefSeq" id="XP_034098696.1"/>
    </source>
</evidence>
<feature type="region of interest" description="Disordered" evidence="1">
    <location>
        <begin position="96"/>
        <end position="145"/>
    </location>
</feature>
<keyword evidence="3" id="KW-1185">Reference proteome</keyword>
<feature type="region of interest" description="Disordered" evidence="1">
    <location>
        <begin position="53"/>
        <end position="74"/>
    </location>
</feature>